<reference evidence="2" key="1">
    <citation type="submission" date="2018-06" db="EMBL/GenBank/DDBJ databases">
        <authorList>
            <person name="Zhirakovskaya E."/>
        </authorList>
    </citation>
    <scope>NUCLEOTIDE SEQUENCE</scope>
</reference>
<dbReference type="Pfam" id="PF01295">
    <property type="entry name" value="Adenylate_cycl"/>
    <property type="match status" value="1"/>
</dbReference>
<protein>
    <submittedName>
        <fullName evidence="2">Adenylate cyclase</fullName>
        <ecNumber evidence="2">4.6.1.1</ecNumber>
    </submittedName>
</protein>
<dbReference type="AlphaFoldDB" id="A0A3B0XXM9"/>
<dbReference type="PIRSF" id="PIRSF001444">
    <property type="entry name" value="Adenylate_cycl"/>
    <property type="match status" value="1"/>
</dbReference>
<gene>
    <name evidence="2" type="ORF">MNBD_GAMMA12-527</name>
</gene>
<accession>A0A3B0XXM9</accession>
<dbReference type="GO" id="GO:0004016">
    <property type="term" value="F:adenylate cyclase activity"/>
    <property type="evidence" value="ECO:0007669"/>
    <property type="project" value="UniProtKB-EC"/>
</dbReference>
<dbReference type="Pfam" id="PF12633">
    <property type="entry name" value="Adenyl_cycl_N"/>
    <property type="match status" value="1"/>
</dbReference>
<sequence>MAKSEKISKNAPSKKVSAKVIRQRFLTLNRDRLMLARNTLKKRQQIFVDILPLLFHINHPALPGFVSKTGPAGISDFAPSQQAIASATKNNSEFYYERRAMHIYNIQALYMIGSSGTIAYSEKSDFDIWVCHRKEIELKHVRLLEEKCELIRQWAESLKLEVTFFVMNAESFASGKISALSNESSGSAQFHLLLEEFYRTGLLLAGKYPAWWLVPPDANIVYKKHLKSLHKSREIPDYEYLDFGDLSKIPSGEFFGAAVWQLNKAIGSPYKSLLKLLLIETYASEYPNMDLLCTRYKRAVYDGNVKLTKLDPYVMMSRKVEEYLLGIDQKDRCELARRCFYFKINKKLSLFHKKNLDPRQELLLSLVRDWGWDMTTLQLLDARSDWKIDRVIGERTSLVKELTRSYRMLSDFARSTASESHINKQDLNLLGRRLYAAFERKTGKIEIVNPGISTDLTESRLSFAYSSRKNNVSWVLYKDDFEHAISHKISPIKRSESMLGLIAWSHFNKLLGPQTLVTLHDNRNSTDSTELLALIDSFQSHFPNSNYKKPDIEELRYAAHLTQATLYINIGIDPLASHTQRGVHYTTNRSDALSFGGIWKNLATSFDLLATTNWGEILTFQFKGQSACIQTLCDFLNWFPLDAQFKPPKMSVFSFSSTRGNSIARRVQQLFNDVVHVFYHTQMGEYIRYVVNVGSEYYILKIEKSRVVSQRLHDEKDLLTALGQTQEFFSHIILDRYTFKNQPLALLLKRSQPNKVQMFFEEIGKEANIWVLDEKGSLFYQRIPFHSLKSVVGHYSRFLAAAILRCNASEHSADLSAAVSLDIEYYNISKASNGRNYLKQLKDDYSEFNSDYFGIQVIGQLNGENSMFSMFCNGNEFSSLEFGDNVLQEVAKYVLKFRNTHEKYPIYITDVEVPRNDKSQESNSLQTINYLDYKKIIEARLNAALKDL</sequence>
<dbReference type="EC" id="4.6.1.1" evidence="2"/>
<feature type="domain" description="Adenylate cyclase class-I N-terminal" evidence="1">
    <location>
        <begin position="19"/>
        <end position="212"/>
    </location>
</feature>
<dbReference type="InterPro" id="IPR000274">
    <property type="entry name" value="Adenylate_cyclase_1"/>
</dbReference>
<dbReference type="EMBL" id="UOFL01000041">
    <property type="protein sequence ID" value="VAW73128.1"/>
    <property type="molecule type" value="Genomic_DNA"/>
</dbReference>
<dbReference type="PANTHER" id="PTHR38760">
    <property type="entry name" value="ADENYLATE CYCLASE"/>
    <property type="match status" value="1"/>
</dbReference>
<dbReference type="PANTHER" id="PTHR38760:SF1">
    <property type="entry name" value="ADENYLATE CYCLASE"/>
    <property type="match status" value="1"/>
</dbReference>
<organism evidence="2">
    <name type="scientific">hydrothermal vent metagenome</name>
    <dbReference type="NCBI Taxonomy" id="652676"/>
    <lineage>
        <taxon>unclassified sequences</taxon>
        <taxon>metagenomes</taxon>
        <taxon>ecological metagenomes</taxon>
    </lineage>
</organism>
<proteinExistence type="predicted"/>
<evidence type="ECO:0000259" key="1">
    <source>
        <dbReference type="Pfam" id="PF12633"/>
    </source>
</evidence>
<keyword evidence="2" id="KW-0456">Lyase</keyword>
<dbReference type="GO" id="GO:0006171">
    <property type="term" value="P:cAMP biosynthetic process"/>
    <property type="evidence" value="ECO:0007669"/>
    <property type="project" value="InterPro"/>
</dbReference>
<dbReference type="InterPro" id="IPR024685">
    <property type="entry name" value="Adenylate_cyclase_1_N"/>
</dbReference>
<evidence type="ECO:0000313" key="2">
    <source>
        <dbReference type="EMBL" id="VAW73128.1"/>
    </source>
</evidence>
<name>A0A3B0XXM9_9ZZZZ</name>